<evidence type="ECO:0000256" key="2">
    <source>
        <dbReference type="ARBA" id="ARBA00022723"/>
    </source>
</evidence>
<keyword evidence="5" id="KW-0539">Nucleus</keyword>
<feature type="compositionally biased region" description="Basic and acidic residues" evidence="7">
    <location>
        <begin position="650"/>
        <end position="680"/>
    </location>
</feature>
<evidence type="ECO:0000256" key="6">
    <source>
        <dbReference type="PROSITE-ProRule" id="PRU00146"/>
    </source>
</evidence>
<dbReference type="PROSITE" id="PS50827">
    <property type="entry name" value="DDT"/>
    <property type="match status" value="1"/>
</dbReference>
<feature type="compositionally biased region" description="Basic and acidic residues" evidence="7">
    <location>
        <begin position="405"/>
        <end position="451"/>
    </location>
</feature>
<feature type="region of interest" description="Disordered" evidence="7">
    <location>
        <begin position="369"/>
        <end position="982"/>
    </location>
</feature>
<dbReference type="GO" id="GO:0042393">
    <property type="term" value="F:histone binding"/>
    <property type="evidence" value="ECO:0000318"/>
    <property type="project" value="GO_Central"/>
</dbReference>
<feature type="compositionally biased region" description="Basic and acidic residues" evidence="7">
    <location>
        <begin position="908"/>
        <end position="919"/>
    </location>
</feature>
<evidence type="ECO:0000259" key="8">
    <source>
        <dbReference type="PROSITE" id="PS50016"/>
    </source>
</evidence>
<evidence type="ECO:0000256" key="4">
    <source>
        <dbReference type="ARBA" id="ARBA00022833"/>
    </source>
</evidence>
<dbReference type="Gene3D" id="2.30.30.1150">
    <property type="match status" value="1"/>
</dbReference>
<feature type="compositionally biased region" description="Basic and acidic residues" evidence="7">
    <location>
        <begin position="687"/>
        <end position="721"/>
    </location>
</feature>
<dbReference type="InterPro" id="IPR028938">
    <property type="entry name" value="Rsf1-like"/>
</dbReference>
<feature type="compositionally biased region" description="Acidic residues" evidence="7">
    <location>
        <begin position="1558"/>
        <end position="1568"/>
    </location>
</feature>
<feature type="compositionally biased region" description="Basic and acidic residues" evidence="7">
    <location>
        <begin position="859"/>
        <end position="870"/>
    </location>
</feature>
<evidence type="ECO:0000256" key="5">
    <source>
        <dbReference type="ARBA" id="ARBA00023242"/>
    </source>
</evidence>
<evidence type="ECO:0000256" key="7">
    <source>
        <dbReference type="SAM" id="MobiDB-lite"/>
    </source>
</evidence>
<feature type="compositionally biased region" description="Basic residues" evidence="7">
    <location>
        <begin position="1152"/>
        <end position="1193"/>
    </location>
</feature>
<dbReference type="SMART" id="SM00249">
    <property type="entry name" value="PHD"/>
    <property type="match status" value="1"/>
</dbReference>
<protein>
    <recommendedName>
        <fullName evidence="12">Remodeling and spacing factor 1</fullName>
    </recommendedName>
</protein>
<feature type="compositionally biased region" description="Acidic residues" evidence="7">
    <location>
        <begin position="920"/>
        <end position="944"/>
    </location>
</feature>
<feature type="compositionally biased region" description="Basic residues" evidence="7">
    <location>
        <begin position="1299"/>
        <end position="1308"/>
    </location>
</feature>
<dbReference type="CDD" id="cd15543">
    <property type="entry name" value="PHD_RSF1"/>
    <property type="match status" value="1"/>
</dbReference>
<dbReference type="InterPro" id="IPR011011">
    <property type="entry name" value="Znf_FYVE_PHD"/>
</dbReference>
<dbReference type="GeneID" id="115918087"/>
<feature type="compositionally biased region" description="Acidic residues" evidence="7">
    <location>
        <begin position="1268"/>
        <end position="1280"/>
    </location>
</feature>
<feature type="compositionally biased region" description="Acidic residues" evidence="7">
    <location>
        <begin position="1476"/>
        <end position="1487"/>
    </location>
</feature>
<reference evidence="11" key="1">
    <citation type="submission" date="2015-02" db="EMBL/GenBank/DDBJ databases">
        <title>Genome sequencing for Strongylocentrotus purpuratus.</title>
        <authorList>
            <person name="Murali S."/>
            <person name="Liu Y."/>
            <person name="Vee V."/>
            <person name="English A."/>
            <person name="Wang M."/>
            <person name="Skinner E."/>
            <person name="Han Y."/>
            <person name="Muzny D.M."/>
            <person name="Worley K.C."/>
            <person name="Gibbs R.A."/>
        </authorList>
    </citation>
    <scope>NUCLEOTIDE SEQUENCE</scope>
</reference>
<accession>A0A7M7NJN1</accession>
<reference evidence="10" key="2">
    <citation type="submission" date="2021-01" db="UniProtKB">
        <authorList>
            <consortium name="EnsemblMetazoa"/>
        </authorList>
    </citation>
    <scope>IDENTIFICATION</scope>
</reference>
<feature type="compositionally biased region" description="Acidic residues" evidence="7">
    <location>
        <begin position="1134"/>
        <end position="1146"/>
    </location>
</feature>
<feature type="compositionally biased region" description="Polar residues" evidence="7">
    <location>
        <begin position="498"/>
        <end position="521"/>
    </location>
</feature>
<dbReference type="InterPro" id="IPR018501">
    <property type="entry name" value="DDT_dom"/>
</dbReference>
<feature type="compositionally biased region" description="Basic residues" evidence="7">
    <location>
        <begin position="949"/>
        <end position="978"/>
    </location>
</feature>
<dbReference type="GO" id="GO:0045892">
    <property type="term" value="P:negative regulation of DNA-templated transcription"/>
    <property type="evidence" value="ECO:0000318"/>
    <property type="project" value="GO_Central"/>
</dbReference>
<evidence type="ECO:0008006" key="12">
    <source>
        <dbReference type="Google" id="ProtNLM"/>
    </source>
</evidence>
<evidence type="ECO:0000256" key="1">
    <source>
        <dbReference type="ARBA" id="ARBA00004123"/>
    </source>
</evidence>
<keyword evidence="2" id="KW-0479">Metal-binding</keyword>
<evidence type="ECO:0000259" key="9">
    <source>
        <dbReference type="PROSITE" id="PS50827"/>
    </source>
</evidence>
<feature type="compositionally biased region" description="Basic residues" evidence="7">
    <location>
        <begin position="871"/>
        <end position="883"/>
    </location>
</feature>
<dbReference type="InParanoid" id="A0A7M7NJN1"/>
<evidence type="ECO:0000313" key="10">
    <source>
        <dbReference type="EnsemblMetazoa" id="XP_030837622"/>
    </source>
</evidence>
<keyword evidence="4" id="KW-0862">Zinc</keyword>
<feature type="compositionally biased region" description="Basic residues" evidence="7">
    <location>
        <begin position="1352"/>
        <end position="1385"/>
    </location>
</feature>
<dbReference type="Proteomes" id="UP000007110">
    <property type="component" value="Unassembled WGS sequence"/>
</dbReference>
<dbReference type="GO" id="GO:0031213">
    <property type="term" value="C:RSF complex"/>
    <property type="evidence" value="ECO:0000318"/>
    <property type="project" value="GO_Central"/>
</dbReference>
<feature type="compositionally biased region" description="Basic residues" evidence="7">
    <location>
        <begin position="845"/>
        <end position="858"/>
    </location>
</feature>
<feature type="domain" description="DDT" evidence="9">
    <location>
        <begin position="4"/>
        <end position="65"/>
    </location>
</feature>
<dbReference type="PANTHER" id="PTHR14296">
    <property type="entry name" value="REMODELING AND SPACING FACTOR 1"/>
    <property type="match status" value="1"/>
</dbReference>
<feature type="compositionally biased region" description="Basic and acidic residues" evidence="7">
    <location>
        <begin position="582"/>
        <end position="638"/>
    </location>
</feature>
<dbReference type="InterPro" id="IPR019786">
    <property type="entry name" value="Zinc_finger_PHD-type_CS"/>
</dbReference>
<feature type="domain" description="PHD-type" evidence="8">
    <location>
        <begin position="1022"/>
        <end position="1072"/>
    </location>
</feature>
<feature type="compositionally biased region" description="Basic and acidic residues" evidence="7">
    <location>
        <begin position="884"/>
        <end position="896"/>
    </location>
</feature>
<feature type="compositionally biased region" description="Polar residues" evidence="7">
    <location>
        <begin position="1574"/>
        <end position="1598"/>
    </location>
</feature>
<dbReference type="KEGG" id="spu:115918087"/>
<keyword evidence="3 6" id="KW-0863">Zinc-finger</keyword>
<feature type="compositionally biased region" description="Polar residues" evidence="7">
    <location>
        <begin position="640"/>
        <end position="649"/>
    </location>
</feature>
<dbReference type="SUPFAM" id="SSF57903">
    <property type="entry name" value="FYVE/PHD zinc finger"/>
    <property type="match status" value="1"/>
</dbReference>
<proteinExistence type="predicted"/>
<feature type="compositionally biased region" description="Polar residues" evidence="7">
    <location>
        <begin position="1337"/>
        <end position="1351"/>
    </location>
</feature>
<feature type="compositionally biased region" description="Basic and acidic residues" evidence="7">
    <location>
        <begin position="737"/>
        <end position="844"/>
    </location>
</feature>
<evidence type="ECO:0000313" key="11">
    <source>
        <dbReference type="Proteomes" id="UP000007110"/>
    </source>
</evidence>
<keyword evidence="11" id="KW-1185">Reference proteome</keyword>
<feature type="compositionally biased region" description="Basic and acidic residues" evidence="7">
    <location>
        <begin position="388"/>
        <end position="398"/>
    </location>
</feature>
<feature type="region of interest" description="Disordered" evidence="7">
    <location>
        <begin position="1253"/>
        <end position="1633"/>
    </location>
</feature>
<name>A0A7M7NJN1_STRPU</name>
<dbReference type="GO" id="GO:0008270">
    <property type="term" value="F:zinc ion binding"/>
    <property type="evidence" value="ECO:0007669"/>
    <property type="project" value="UniProtKB-KW"/>
</dbReference>
<feature type="compositionally biased region" description="Basic and acidic residues" evidence="7">
    <location>
        <begin position="1544"/>
        <end position="1557"/>
    </location>
</feature>
<dbReference type="OMA" id="ACNKGYH"/>
<dbReference type="PROSITE" id="PS50016">
    <property type="entry name" value="ZF_PHD_2"/>
    <property type="match status" value="1"/>
</dbReference>
<dbReference type="PROSITE" id="PS01359">
    <property type="entry name" value="ZF_PHD_1"/>
    <property type="match status" value="1"/>
</dbReference>
<dbReference type="InterPro" id="IPR019787">
    <property type="entry name" value="Znf_PHD-finger"/>
</dbReference>
<evidence type="ECO:0000256" key="3">
    <source>
        <dbReference type="ARBA" id="ARBA00022771"/>
    </source>
</evidence>
<dbReference type="PANTHER" id="PTHR14296:SF16">
    <property type="entry name" value="REMODELING AND SPACING FACTOR 1"/>
    <property type="match status" value="1"/>
</dbReference>
<dbReference type="InterPro" id="IPR001965">
    <property type="entry name" value="Znf_PHD"/>
</dbReference>
<sequence length="1649" mass="186489">MASVHKFPDFAVICSFLERYGEMLQLPDLTIPELQEAIEETKCDVPILREMIIKLMRRLIKNVNAEKWERHLVKISRYYSGMAAWEVDTLGYMQSKTETKLGLLKFLCDSQFDEPKSKFRLAVNEIEPETMRIQPIGRDKMGLVYWFQKDHDANIRVYREEQDDLDNSSWQMVSQDRDDLAGLLAVLKKGTNKLTSLELKTDDSESTTTSVTNDEDTELDIKEEIAKLRLKVSFRQETDSEGVKLETTMQAEVMKPEGTVKSETLAVKEEQMDTTDGEKEYIDDKGVKEEPMESCDLKENLSKLKTEMETESSVQKDDCVALKLEEATKIKSEEGMVDREGLVDVKKEELGVKQEVPPCRRGSVIMKVGDGVKGYKPVSTPSGSEASVMKDDKEDVDVKAIAGESESKESNKSTDPSEKVLERAPGKGNSSKEEKEKSKDIVSDERTKEDQDGQQGRPEGQPTSVVVPEEVSERAPRPASAPELTVTPPKTLAGEPMASSSTSSLIPSQASPRARTPTTSLFMRPWETAPAQPEKETEEVEGEGTSVGVDSGRKDGQMPAQSKGGLEGKGSVAKQTQLQEDEGCKAMEAKDSDSQSIPEVRKLVDVPKPKEDNPALEKSVQEKEATEKEEDRSARAEPLENTNMSVTQEKGQETEVKDVVNKNEVSKDKSGPDRDAKVGKGVDLQEEDSKKSPAEAGVERSEGEGSRKRDGMKEKEKRKEAEEEDGKVATSEEDEDLLKGDGKVSGVEQHDESDGKTKCAEETDPKDQSDGKEKTREEKEEGSKVEEDVTADRPASKEMEELSEEGAKRETESTEKRDEEEKEDVTKKDDGVEKDKTEAEEAVRPLRKGSRPLRPRRGKQQEEQPAETKKPKPAPKKRGRPKKKVEVSSQDEKTSQDEGFSQEDEEEKESKKKSISKELMEDEEEDEEDDEEEEEESDDDDNDDDYGRKKIQKKKGVRTAKKKRKKKRLRYTPKRKASQKAVNKIVEMEKDEDELPAKSSYAGKNKLKKADDSDWISEENDDTPCCKCGLYNHPRWILLCDKCDSGFHTACLRPPLMAIPDGNWFCPKCEHEELIVNLQAKLEDLDGDLKKKDRLARRDERKLKYKYTDVCAVNILPEDTTVVEKKKRSRRNDYEEEEDEEEEVEYEDQRNHRSHSSRSRRSQGSRSRRSQGSRRRRSRSSRHHRDRRSRPRRSQRDFVVPDFEDDYEVVSRRSQRSRKTIDYSFNDFDSAIKTAINDEVEEHKKAVDQIKSRWGVSRGKDMSTIMGDEVDEEEEQEGEETGEKRAEEVDGEAEEGKRRDRKGKKKRRLNDLDGSSEDENSEDFKVDSENESESAEDGSNFSEASEDSFLTSRRRASRRKAPSKRSLRYAGMPRRKSERGRKRVRYYSSAEDDEGSYYSGSSGGSYTGSDSEDDEGTSGGRRKAAAKVISYREYSDSDEGRLKKRKQAARTPTPSPSSSSEVEDYTQRKRKFRIDSDEEEEEEEEGEEKTKSKRRIESDSEDSDIGRRKKKKNSIDLQRSSLRKLSTRIDYKKMAGESTESDENDSKSERDQDSNKENEDESGDESSDEAVSQKVRTTKQLPHSQMGQSYIPTTVNGGASTGGLHDGAASPGERDAHGGAIGGTVNGEGEEEDDLLQVTDLIDYVTQDI</sequence>
<organism evidence="10 11">
    <name type="scientific">Strongylocentrotus purpuratus</name>
    <name type="common">Purple sea urchin</name>
    <dbReference type="NCBI Taxonomy" id="7668"/>
    <lineage>
        <taxon>Eukaryota</taxon>
        <taxon>Metazoa</taxon>
        <taxon>Echinodermata</taxon>
        <taxon>Eleutherozoa</taxon>
        <taxon>Echinozoa</taxon>
        <taxon>Echinoidea</taxon>
        <taxon>Euechinoidea</taxon>
        <taxon>Echinacea</taxon>
        <taxon>Camarodonta</taxon>
        <taxon>Echinidea</taxon>
        <taxon>Strongylocentrotidae</taxon>
        <taxon>Strongylocentrotus</taxon>
    </lineage>
</organism>
<dbReference type="RefSeq" id="XP_030837622.1">
    <property type="nucleotide sequence ID" value="XM_030981762.1"/>
</dbReference>
<dbReference type="EnsemblMetazoa" id="XM_030981762">
    <property type="protein sequence ID" value="XP_030837622"/>
    <property type="gene ID" value="LOC115918087"/>
</dbReference>
<dbReference type="OrthoDB" id="10055895at2759"/>
<dbReference type="Pfam" id="PF00628">
    <property type="entry name" value="PHD"/>
    <property type="match status" value="1"/>
</dbReference>
<feature type="region of interest" description="Disordered" evidence="7">
    <location>
        <begin position="1123"/>
        <end position="1222"/>
    </location>
</feature>
<comment type="subcellular location">
    <subcellularLocation>
        <location evidence="1">Nucleus</location>
    </subcellularLocation>
</comment>
<feature type="compositionally biased region" description="Basic and acidic residues" evidence="7">
    <location>
        <begin position="1281"/>
        <end position="1298"/>
    </location>
</feature>